<keyword evidence="1" id="KW-0378">Hydrolase</keyword>
<dbReference type="InterPro" id="IPR051021">
    <property type="entry name" value="Mito_Ser/Thr_phosphatase"/>
</dbReference>
<dbReference type="InterPro" id="IPR013078">
    <property type="entry name" value="His_Pase_superF_clade-1"/>
</dbReference>
<dbReference type="CDD" id="cd07067">
    <property type="entry name" value="HP_PGM_like"/>
    <property type="match status" value="1"/>
</dbReference>
<dbReference type="SUPFAM" id="SSF53254">
    <property type="entry name" value="Phosphoglycerate mutase-like"/>
    <property type="match status" value="1"/>
</dbReference>
<name>A0AAV2WNR2_MYCNE</name>
<organism evidence="2 3">
    <name type="scientific">Mycolicibacterium neoaurum</name>
    <name type="common">Mycobacterium neoaurum</name>
    <dbReference type="NCBI Taxonomy" id="1795"/>
    <lineage>
        <taxon>Bacteria</taxon>
        <taxon>Bacillati</taxon>
        <taxon>Actinomycetota</taxon>
        <taxon>Actinomycetes</taxon>
        <taxon>Mycobacteriales</taxon>
        <taxon>Mycobacteriaceae</taxon>
        <taxon>Mycolicibacterium</taxon>
    </lineage>
</organism>
<dbReference type="AlphaFoldDB" id="A0AAV2WNR2"/>
<evidence type="ECO:0000313" key="3">
    <source>
        <dbReference type="Proteomes" id="UP000028864"/>
    </source>
</evidence>
<dbReference type="PANTHER" id="PTHR20935">
    <property type="entry name" value="PHOSPHOGLYCERATE MUTASE-RELATED"/>
    <property type="match status" value="1"/>
</dbReference>
<reference evidence="2" key="2">
    <citation type="submission" date="2015-09" db="EMBL/GenBank/DDBJ databases">
        <title>Draft genome sequence of Mycobacterium neoaurum DSM 44074.</title>
        <authorList>
            <person name="Croce O."/>
            <person name="Robert C."/>
            <person name="Raoult D."/>
            <person name="Drancourt M."/>
        </authorList>
    </citation>
    <scope>NUCLEOTIDE SEQUENCE</scope>
    <source>
        <strain evidence="2">DSM 44074</strain>
    </source>
</reference>
<dbReference type="GO" id="GO:0016787">
    <property type="term" value="F:hydrolase activity"/>
    <property type="evidence" value="ECO:0007669"/>
    <property type="project" value="UniProtKB-KW"/>
</dbReference>
<evidence type="ECO:0000256" key="1">
    <source>
        <dbReference type="ARBA" id="ARBA00022801"/>
    </source>
</evidence>
<reference evidence="2" key="1">
    <citation type="submission" date="2014-05" db="EMBL/GenBank/DDBJ databases">
        <authorList>
            <person name="Urmite Genomes"/>
        </authorList>
    </citation>
    <scope>NUCLEOTIDE SEQUENCE</scope>
    <source>
        <strain evidence="2">DSM 44074</strain>
    </source>
</reference>
<dbReference type="SMART" id="SM00855">
    <property type="entry name" value="PGAM"/>
    <property type="match status" value="1"/>
</dbReference>
<dbReference type="PANTHER" id="PTHR20935:SF1">
    <property type="entry name" value="SLL1549 PROTEIN"/>
    <property type="match status" value="1"/>
</dbReference>
<proteinExistence type="predicted"/>
<protein>
    <submittedName>
        <fullName evidence="2">Phosphohistidine phosphatase, SixA</fullName>
    </submittedName>
</protein>
<dbReference type="Pfam" id="PF00300">
    <property type="entry name" value="His_Phos_1"/>
    <property type="match status" value="1"/>
</dbReference>
<accession>A0AAV2WNR2</accession>
<sequence>MASLWPSLVAMRTLLLLRHAKSDYPADTVDHQRPLAPRGEREAGLAGEWLRSNAPTVDAVLCSTATRTRLTLERTGIDAPVRFVDRLYDSTPGIVLAEINDIGDEVSTLLVVGHEPVMSGLALGLAGDDSDPATVTEIESKYPTSAISRLEVSCSWRDLQLGGARLAEFHVPR</sequence>
<dbReference type="Gene3D" id="3.40.50.1240">
    <property type="entry name" value="Phosphoglycerate mutase-like"/>
    <property type="match status" value="1"/>
</dbReference>
<gene>
    <name evidence="2" type="ORF">BN1047_03789</name>
</gene>
<dbReference type="EMBL" id="LK021339">
    <property type="protein sequence ID" value="CDQ45889.1"/>
    <property type="molecule type" value="Genomic_DNA"/>
</dbReference>
<evidence type="ECO:0000313" key="2">
    <source>
        <dbReference type="EMBL" id="CDQ45889.1"/>
    </source>
</evidence>
<dbReference type="InterPro" id="IPR029033">
    <property type="entry name" value="His_PPase_superfam"/>
</dbReference>
<dbReference type="Proteomes" id="UP000028864">
    <property type="component" value="Unassembled WGS sequence"/>
</dbReference>